<proteinExistence type="predicted"/>
<dbReference type="EMBL" id="JACMYC010000004">
    <property type="protein sequence ID" value="MBC2960222.1"/>
    <property type="molecule type" value="Genomic_DNA"/>
</dbReference>
<reference evidence="1 2" key="1">
    <citation type="submission" date="2020-08" db="EMBL/GenBank/DDBJ databases">
        <title>novel species in genus Nocardioides.</title>
        <authorList>
            <person name="Zhang G."/>
        </authorList>
    </citation>
    <scope>NUCLEOTIDE SEQUENCE [LARGE SCALE GENOMIC DNA]</scope>
    <source>
        <strain evidence="1 2">SC8A-24</strain>
    </source>
</reference>
<sequence>MSILSLATRTASVIRPVAVPVRGRLFRRGIEEPVGHAYFDESGTDDVVVTESREAGVLGAQAPVHGLTVHVPFDDGTELHLVLAATTWSRVSRRMRHGVPGLEWTMTGVLAAPGETDDGEPLLVAARMVGGSTAELAVARQGQPWQEFGCLIISSQVAA</sequence>
<evidence type="ECO:0000313" key="1">
    <source>
        <dbReference type="EMBL" id="MBC2960222.1"/>
    </source>
</evidence>
<organism evidence="1 2">
    <name type="scientific">Nocardioides deserti</name>
    <dbReference type="NCBI Taxonomy" id="1588644"/>
    <lineage>
        <taxon>Bacteria</taxon>
        <taxon>Bacillati</taxon>
        <taxon>Actinomycetota</taxon>
        <taxon>Actinomycetes</taxon>
        <taxon>Propionibacteriales</taxon>
        <taxon>Nocardioidaceae</taxon>
        <taxon>Nocardioides</taxon>
    </lineage>
</organism>
<name>A0ABR6U715_9ACTN</name>
<keyword evidence="2" id="KW-1185">Reference proteome</keyword>
<gene>
    <name evidence="1" type="ORF">H7344_07945</name>
</gene>
<dbReference type="Proteomes" id="UP000604001">
    <property type="component" value="Unassembled WGS sequence"/>
</dbReference>
<protein>
    <submittedName>
        <fullName evidence="1">Uncharacterized protein</fullName>
    </submittedName>
</protein>
<evidence type="ECO:0000313" key="2">
    <source>
        <dbReference type="Proteomes" id="UP000604001"/>
    </source>
</evidence>
<accession>A0ABR6U715</accession>
<comment type="caution">
    <text evidence="1">The sequence shown here is derived from an EMBL/GenBank/DDBJ whole genome shotgun (WGS) entry which is preliminary data.</text>
</comment>
<dbReference type="RefSeq" id="WP_186345500.1">
    <property type="nucleotide sequence ID" value="NZ_BMMR01000001.1"/>
</dbReference>